<dbReference type="GO" id="GO:0016791">
    <property type="term" value="F:phosphatase activity"/>
    <property type="evidence" value="ECO:0007669"/>
    <property type="project" value="TreeGrafter"/>
</dbReference>
<feature type="domain" description="Calcineurin-like phosphoesterase" evidence="1">
    <location>
        <begin position="1"/>
        <end position="188"/>
    </location>
</feature>
<evidence type="ECO:0000313" key="2">
    <source>
        <dbReference type="EMBL" id="GJM49623.1"/>
    </source>
</evidence>
<proteinExistence type="predicted"/>
<dbReference type="InterPro" id="IPR004843">
    <property type="entry name" value="Calcineurin-like_PHP"/>
</dbReference>
<dbReference type="EMBL" id="BQKA01000011">
    <property type="protein sequence ID" value="GJM49623.1"/>
    <property type="molecule type" value="Genomic_DNA"/>
</dbReference>
<dbReference type="GO" id="GO:0110154">
    <property type="term" value="P:RNA decapping"/>
    <property type="evidence" value="ECO:0007669"/>
    <property type="project" value="TreeGrafter"/>
</dbReference>
<evidence type="ECO:0000259" key="1">
    <source>
        <dbReference type="Pfam" id="PF00149"/>
    </source>
</evidence>
<dbReference type="GO" id="GO:0008803">
    <property type="term" value="F:bis(5'-nucleosyl)-tetraphosphatase (symmetrical) activity"/>
    <property type="evidence" value="ECO:0007669"/>
    <property type="project" value="TreeGrafter"/>
</dbReference>
<dbReference type="Proteomes" id="UP001208692">
    <property type="component" value="Unassembled WGS sequence"/>
</dbReference>
<dbReference type="EMBL" id="BQKB01000022">
    <property type="protein sequence ID" value="GJM52894.1"/>
    <property type="molecule type" value="Genomic_DNA"/>
</dbReference>
<dbReference type="PANTHER" id="PTHR42850:SF4">
    <property type="entry name" value="ZINC-DEPENDENT ENDOPOLYPHOSPHATASE"/>
    <property type="match status" value="1"/>
</dbReference>
<keyword evidence="5" id="KW-1185">Reference proteome</keyword>
<protein>
    <submittedName>
        <fullName evidence="2">Metallophosphatase</fullName>
    </submittedName>
</protein>
<dbReference type="RefSeq" id="WP_264845236.1">
    <property type="nucleotide sequence ID" value="NZ_BPMA01000006.1"/>
</dbReference>
<dbReference type="InterPro" id="IPR050126">
    <property type="entry name" value="Ap4A_hydrolase"/>
</dbReference>
<gene>
    <name evidence="2" type="primary">pphA</name>
    <name evidence="2" type="ORF">RCZ15_05980</name>
    <name evidence="3" type="ORF">RCZ16_12110</name>
</gene>
<dbReference type="Gene3D" id="3.60.21.10">
    <property type="match status" value="1"/>
</dbReference>
<reference evidence="2 5" key="1">
    <citation type="submission" date="2021-11" db="EMBL/GenBank/DDBJ databases">
        <title>Draft genome sequence of Capnocytophaga sp. strain KC07075 isolated from cat oral cavity.</title>
        <authorList>
            <person name="Suzuki M."/>
            <person name="Imaoka K."/>
            <person name="Kimura M."/>
            <person name="Morikawa S."/>
            <person name="Maeda K."/>
        </authorList>
    </citation>
    <scope>NUCLEOTIDE SEQUENCE</scope>
    <source>
        <strain evidence="2">KC07075</strain>
        <strain evidence="3 5">KC07079</strain>
    </source>
</reference>
<dbReference type="PANTHER" id="PTHR42850">
    <property type="entry name" value="METALLOPHOSPHOESTERASE"/>
    <property type="match status" value="1"/>
</dbReference>
<comment type="caution">
    <text evidence="2">The sequence shown here is derived from an EMBL/GenBank/DDBJ whole genome shotgun (WGS) entry which is preliminary data.</text>
</comment>
<dbReference type="InterPro" id="IPR029052">
    <property type="entry name" value="Metallo-depent_PP-like"/>
</dbReference>
<evidence type="ECO:0000313" key="3">
    <source>
        <dbReference type="EMBL" id="GJM52894.1"/>
    </source>
</evidence>
<name>A0AAV5AX97_9FLAO</name>
<organism evidence="2 4">
    <name type="scientific">Capnocytophaga catalasegens</name>
    <dbReference type="NCBI Taxonomy" id="1004260"/>
    <lineage>
        <taxon>Bacteria</taxon>
        <taxon>Pseudomonadati</taxon>
        <taxon>Bacteroidota</taxon>
        <taxon>Flavobacteriia</taxon>
        <taxon>Flavobacteriales</taxon>
        <taxon>Flavobacteriaceae</taxon>
        <taxon>Capnocytophaga</taxon>
    </lineage>
</organism>
<dbReference type="GO" id="GO:0005737">
    <property type="term" value="C:cytoplasm"/>
    <property type="evidence" value="ECO:0007669"/>
    <property type="project" value="TreeGrafter"/>
</dbReference>
<sequence>MRTLVIGDIHGAYKALVQVLNRAKITPEDHLIFLGDFADGWSETPKVLDLLISLQHTHRITLLKGNHDQLCQEFLEEKPMSSKWHLHGGTATEKAYFSIDKQTKLRHLEFLRSMKHYLLDKQNRLFLHAGFTNQRGVDYEYFEQWFYWDRTLWELALATPLSMPATDIFFPKRLNLYKEIYIGHTPTTRFGQTIPMQRHQVWNIDTGAAFKGVITILDIDTKEFWQSDPVYTLYHNEKGRIV</sequence>
<dbReference type="SUPFAM" id="SSF56300">
    <property type="entry name" value="Metallo-dependent phosphatases"/>
    <property type="match status" value="1"/>
</dbReference>
<dbReference type="AlphaFoldDB" id="A0AAV5AX97"/>
<accession>A0AAV5AX97</accession>
<evidence type="ECO:0000313" key="5">
    <source>
        <dbReference type="Proteomes" id="UP001208692"/>
    </source>
</evidence>
<dbReference type="Proteomes" id="UP001207736">
    <property type="component" value="Unassembled WGS sequence"/>
</dbReference>
<evidence type="ECO:0000313" key="4">
    <source>
        <dbReference type="Proteomes" id="UP001207736"/>
    </source>
</evidence>
<dbReference type="Pfam" id="PF00149">
    <property type="entry name" value="Metallophos"/>
    <property type="match status" value="1"/>
</dbReference>